<keyword evidence="4" id="KW-1185">Reference proteome</keyword>
<dbReference type="EMBL" id="CP043451">
    <property type="protein sequence ID" value="QEM05551.1"/>
    <property type="molecule type" value="Genomic_DNA"/>
</dbReference>
<reference evidence="1 3" key="1">
    <citation type="submission" date="2019-08" db="EMBL/GenBank/DDBJ databases">
        <title>Comparative genome analysis confer to the adaptation heavy metal polluted environment.</title>
        <authorList>
            <person name="Li Y."/>
        </authorList>
    </citation>
    <scope>NUCLEOTIDE SEQUENCE [LARGE SCALE GENOMIC DNA]</scope>
    <source>
        <strain evidence="1 3">P2</strain>
    </source>
</reference>
<sequence length="85" mass="10504">MENDDIEFKELSPGEIKEMLLGIRYIFINYPPEKLKEIIWQLYRGWVYNSAEWVQQDDIKDMLLFYDFITHLIDDLFEYSQYLNR</sequence>
<dbReference type="AlphaFoldDB" id="A0AAE6JHI2"/>
<protein>
    <submittedName>
        <fullName evidence="1">Uncharacterized protein</fullName>
    </submittedName>
</protein>
<evidence type="ECO:0000313" key="3">
    <source>
        <dbReference type="Proteomes" id="UP000250557"/>
    </source>
</evidence>
<dbReference type="RefSeq" id="WP_112652173.1">
    <property type="nucleotide sequence ID" value="NZ_CP043451.1"/>
</dbReference>
<accession>A0AAE6JHI2</accession>
<gene>
    <name evidence="1" type="ORF">DIU31_019255</name>
    <name evidence="2" type="ORF">J3L21_08230</name>
</gene>
<organism evidence="1 3">
    <name type="scientific">Mucilaginibacter rubeus</name>
    <dbReference type="NCBI Taxonomy" id="2027860"/>
    <lineage>
        <taxon>Bacteria</taxon>
        <taxon>Pseudomonadati</taxon>
        <taxon>Bacteroidota</taxon>
        <taxon>Sphingobacteriia</taxon>
        <taxon>Sphingobacteriales</taxon>
        <taxon>Sphingobacteriaceae</taxon>
        <taxon>Mucilaginibacter</taxon>
    </lineage>
</organism>
<name>A0AAE6JHI2_9SPHI</name>
<dbReference type="Proteomes" id="UP000663940">
    <property type="component" value="Chromosome"/>
</dbReference>
<evidence type="ECO:0000313" key="1">
    <source>
        <dbReference type="EMBL" id="QEM05551.1"/>
    </source>
</evidence>
<evidence type="ECO:0000313" key="2">
    <source>
        <dbReference type="EMBL" id="QTE51925.1"/>
    </source>
</evidence>
<proteinExistence type="predicted"/>
<dbReference type="Proteomes" id="UP000250557">
    <property type="component" value="Chromosome"/>
</dbReference>
<evidence type="ECO:0000313" key="4">
    <source>
        <dbReference type="Proteomes" id="UP000663940"/>
    </source>
</evidence>
<reference evidence="2 4" key="2">
    <citation type="submission" date="2021-03" db="EMBL/GenBank/DDBJ databases">
        <title>Mucilaginibacter strains isolated from gold and copper mining confer multi heavy-metal resistance.</title>
        <authorList>
            <person name="Li Y."/>
        </authorList>
    </citation>
    <scope>NUCLEOTIDE SEQUENCE [LARGE SCALE GENOMIC DNA]</scope>
    <source>
        <strain evidence="2 4">P2-4</strain>
    </source>
</reference>
<dbReference type="EMBL" id="CP071880">
    <property type="protein sequence ID" value="QTE51925.1"/>
    <property type="molecule type" value="Genomic_DNA"/>
</dbReference>